<reference evidence="1 2" key="3">
    <citation type="journal article" date="2004" name="Bioinformatics">
        <title>PHIRE, a deterministic approach to reveal regulatory elements in bacteriophage genomes.</title>
        <authorList>
            <person name="Lavigne R."/>
            <person name="Sun W.D."/>
            <person name="Volckaert G."/>
        </authorList>
    </citation>
    <scope>NUCLEOTIDE SEQUENCE [LARGE SCALE GENOMIC DNA]</scope>
</reference>
<dbReference type="RefSeq" id="YP_418206.1">
    <property type="nucleotide sequence ID" value="NC_007623.1"/>
</dbReference>
<dbReference type="Proteomes" id="UP000001239">
    <property type="component" value="Segment"/>
</dbReference>
<reference evidence="1 2" key="1">
    <citation type="journal article" date="2002" name="Genetika">
        <title>Phenogenetic characterization of a group of giant Phi KZ-like bacteriophages of Pseudomonas aeruginosa].</title>
        <authorList>
            <person name="Burkal'tseva M.V."/>
            <person name="Krylov V.N."/>
            <person name="Pleteneva E.A."/>
            <person name="Shaburova O.V."/>
            <person name="Krylov S.V."/>
            <person name="Volckaert G."/>
            <person name="Sykilinda N.N."/>
            <person name="Kurochkina L.P."/>
            <person name="Mesyanzhinov V.V."/>
        </authorList>
    </citation>
    <scope>NUCLEOTIDE SEQUENCE [LARGE SCALE GENOMIC DNA]</scope>
</reference>
<sequence length="489" mass="55581">MSTPLLFTQELESSDTLIVNLPFSPIFDMLNTEILMSASGVAYNNGGLCRNNAIVGGNNTQKTGMTVLGMARVLIRFKGSVVFFFDIEATFSVDRLAEMIDREIGIHGYFNEQILGKRFFYFSRNDLVNPCDGTFVHDKFKWLKGKIAEQIKAKADIFMKTPFTDSKGNPVKIITPILCVVDSISEMPFHRVSEHFQEGDVDQGGEKKTRDLVIGNLRRIVYEDADILGGVSGCYQIWVAQVVDKINMTGRPEEKESIFIRPGKKLKGPKAMMRIPQIGHEILKGSVLKGGSNGQEWLYPNPFGKDVIVTPDAKEMPDLMIYNNQPYRNKAGMSGINAFFIGSQSMGIQEGLTMYHVLKTAKYFGLEGSDRSHHCILYPDLKVGRTTVWENTIEDRKFLRALTIIYHLWFMQTFWLTLPHKYRLTPQALYDGIIAQGLDWNDILENTVDYWYTNPDIDKYTVTTYELIRIALGERKPYWKEKGAPKAII</sequence>
<dbReference type="KEGG" id="vg:5176733"/>
<name>Q2Z0Q8_9CAUD</name>
<reference evidence="1 2" key="4">
    <citation type="journal article" date="2005" name="J. Mol. Biol.">
        <title>Genome comparison of Pseudomonas aeruginosa large phages.</title>
        <authorList>
            <person name="Hertveldt K."/>
            <person name="Lavigne R."/>
            <person name="Pleteneva E."/>
            <person name="Sernova N."/>
            <person name="Kurochkina L."/>
            <person name="Korchevskii R."/>
            <person name="Robben J."/>
            <person name="Mesyanzhinov V."/>
            <person name="Krylov V.N."/>
            <person name="Volckaert G."/>
        </authorList>
    </citation>
    <scope>NUCLEOTIDE SEQUENCE</scope>
</reference>
<evidence type="ECO:0000313" key="1">
    <source>
        <dbReference type="EMBL" id="CAG27267.1"/>
    </source>
</evidence>
<protein>
    <recommendedName>
        <fullName evidence="3">UvsX protein</fullName>
    </recommendedName>
</protein>
<dbReference type="GeneID" id="5176733"/>
<organism evidence="1 2">
    <name type="scientific">Pseudomonas phage EL</name>
    <dbReference type="NCBI Taxonomy" id="273133"/>
    <lineage>
        <taxon>Viruses</taxon>
        <taxon>Duplodnaviria</taxon>
        <taxon>Heunggongvirae</taxon>
        <taxon>Uroviricota</taxon>
        <taxon>Caudoviricetes</taxon>
        <taxon>Chimalliviridae</taxon>
        <taxon>Elvirus</taxon>
        <taxon>Elvirus EL</taxon>
    </lineage>
</organism>
<keyword evidence="2" id="KW-1185">Reference proteome</keyword>
<reference evidence="1 2" key="2">
    <citation type="journal article" date="2003" name="Res. Microbiol.">
        <title>Myoviridae bacteriophages of Pseudomonas aeruginosa: a long and complex evolutionary pathway.</title>
        <authorList>
            <person name="Krylov V.N."/>
            <person name="Pleteneva E.A."/>
            <person name="Bourkalsteva M.V."/>
            <person name="Shaburova O.V."/>
            <person name="Volckaert G."/>
            <person name="Sykilinda N.N."/>
            <person name="Kurochkina L.P."/>
            <person name="Mesyanzhinov V.V."/>
        </authorList>
    </citation>
    <scope>NUCLEOTIDE SEQUENCE [LARGE SCALE GENOMIC DNA]</scope>
</reference>
<accession>Q2Z0Q8</accession>
<dbReference type="OrthoDB" id="2370at10239"/>
<evidence type="ECO:0000313" key="2">
    <source>
        <dbReference type="Proteomes" id="UP000001239"/>
    </source>
</evidence>
<dbReference type="EMBL" id="AJ697969">
    <property type="protein sequence ID" value="CAG27267.1"/>
    <property type="molecule type" value="Genomic_DNA"/>
</dbReference>
<evidence type="ECO:0008006" key="3">
    <source>
        <dbReference type="Google" id="ProtNLM"/>
    </source>
</evidence>
<proteinExistence type="predicted"/>